<dbReference type="EMBL" id="BMZB01000001">
    <property type="protein sequence ID" value="GGZ29997.1"/>
    <property type="molecule type" value="Genomic_DNA"/>
</dbReference>
<feature type="chain" id="PRO_5037134888" description="TPM domain-containing protein" evidence="2">
    <location>
        <begin position="32"/>
        <end position="265"/>
    </location>
</feature>
<comment type="caution">
    <text evidence="4">The sequence shown here is derived from an EMBL/GenBank/DDBJ whole genome shotgun (WGS) entry which is preliminary data.</text>
</comment>
<feature type="signal peptide" evidence="2">
    <location>
        <begin position="1"/>
        <end position="31"/>
    </location>
</feature>
<evidence type="ECO:0000256" key="2">
    <source>
        <dbReference type="SAM" id="SignalP"/>
    </source>
</evidence>
<dbReference type="Pfam" id="PF04536">
    <property type="entry name" value="TPM_phosphatase"/>
    <property type="match status" value="1"/>
</dbReference>
<keyword evidence="2" id="KW-0732">Signal</keyword>
<evidence type="ECO:0000313" key="4">
    <source>
        <dbReference type="EMBL" id="GGZ29997.1"/>
    </source>
</evidence>
<evidence type="ECO:0000259" key="3">
    <source>
        <dbReference type="Pfam" id="PF04536"/>
    </source>
</evidence>
<reference evidence="4" key="2">
    <citation type="submission" date="2020-09" db="EMBL/GenBank/DDBJ databases">
        <authorList>
            <person name="Sun Q."/>
            <person name="Kim S."/>
        </authorList>
    </citation>
    <scope>NUCLEOTIDE SEQUENCE</scope>
    <source>
        <strain evidence="4">KCTC 32296</strain>
    </source>
</reference>
<keyword evidence="1" id="KW-1133">Transmembrane helix</keyword>
<proteinExistence type="predicted"/>
<dbReference type="AlphaFoldDB" id="A0A918Q2C6"/>
<dbReference type="RefSeq" id="WP_189485762.1">
    <property type="nucleotide sequence ID" value="NZ_BMZB01000001.1"/>
</dbReference>
<evidence type="ECO:0000313" key="5">
    <source>
        <dbReference type="Proteomes" id="UP000662572"/>
    </source>
</evidence>
<keyword evidence="1" id="KW-0812">Transmembrane</keyword>
<accession>A0A918Q2C6</accession>
<dbReference type="Proteomes" id="UP000662572">
    <property type="component" value="Unassembled WGS sequence"/>
</dbReference>
<gene>
    <name evidence="4" type="ORF">GCM10011273_15180</name>
</gene>
<protein>
    <recommendedName>
        <fullName evidence="3">TPM domain-containing protein</fullName>
    </recommendedName>
</protein>
<keyword evidence="1" id="KW-0472">Membrane</keyword>
<dbReference type="Gene3D" id="3.10.310.50">
    <property type="match status" value="1"/>
</dbReference>
<keyword evidence="5" id="KW-1185">Reference proteome</keyword>
<dbReference type="InterPro" id="IPR007621">
    <property type="entry name" value="TPM_dom"/>
</dbReference>
<reference evidence="4" key="1">
    <citation type="journal article" date="2014" name="Int. J. Syst. Evol. Microbiol.">
        <title>Complete genome sequence of Corynebacterium casei LMG S-19264T (=DSM 44701T), isolated from a smear-ripened cheese.</title>
        <authorList>
            <consortium name="US DOE Joint Genome Institute (JGI-PGF)"/>
            <person name="Walter F."/>
            <person name="Albersmeier A."/>
            <person name="Kalinowski J."/>
            <person name="Ruckert C."/>
        </authorList>
    </citation>
    <scope>NUCLEOTIDE SEQUENCE</scope>
    <source>
        <strain evidence="4">KCTC 32296</strain>
    </source>
</reference>
<sequence length="265" mass="27702">MTNLSVHKARSWGAAVWLALMALVFASAAFAEPTFPKLSGRVVDQANLLTPEVEAELTGKLAALEQTTSDQVVVITVPDLEGYDIAEYGYKLGRTWGIGQSAENAVGTDITQKNNGVLLIVAPNERKVRIEVGYGLEPVITDALSSLIIQTRILPQFRENNYPGGIVAGTDALIEQLSLDRGVAIDRAKQAAQQQPQEQEIPRWVIILIFILIVMFSRGWLPFFLLGGLGGGGGGWSGGGGGGFGGGGFGGGGGGFGGGGSSGSW</sequence>
<organism evidence="4 5">
    <name type="scientific">Asticcacaulis endophyticus</name>
    <dbReference type="NCBI Taxonomy" id="1395890"/>
    <lineage>
        <taxon>Bacteria</taxon>
        <taxon>Pseudomonadati</taxon>
        <taxon>Pseudomonadota</taxon>
        <taxon>Alphaproteobacteria</taxon>
        <taxon>Caulobacterales</taxon>
        <taxon>Caulobacteraceae</taxon>
        <taxon>Asticcacaulis</taxon>
    </lineage>
</organism>
<feature type="domain" description="TPM" evidence="3">
    <location>
        <begin position="42"/>
        <end position="175"/>
    </location>
</feature>
<dbReference type="PANTHER" id="PTHR30373">
    <property type="entry name" value="UPF0603 PROTEIN YGCG"/>
    <property type="match status" value="1"/>
</dbReference>
<evidence type="ECO:0000256" key="1">
    <source>
        <dbReference type="SAM" id="Phobius"/>
    </source>
</evidence>
<dbReference type="PANTHER" id="PTHR30373:SF2">
    <property type="entry name" value="UPF0603 PROTEIN YGCG"/>
    <property type="match status" value="1"/>
</dbReference>
<name>A0A918Q2C6_9CAUL</name>
<feature type="transmembrane region" description="Helical" evidence="1">
    <location>
        <begin position="204"/>
        <end position="226"/>
    </location>
</feature>